<keyword evidence="4" id="KW-1185">Reference proteome</keyword>
<name>A0ABQ3BX05_9GAMM</name>
<evidence type="ECO:0000259" key="2">
    <source>
        <dbReference type="PROSITE" id="PS51832"/>
    </source>
</evidence>
<dbReference type="PANTHER" id="PTHR45228">
    <property type="entry name" value="CYCLIC DI-GMP PHOSPHODIESTERASE TM_0186-RELATED"/>
    <property type="match status" value="1"/>
</dbReference>
<dbReference type="PROSITE" id="PS51832">
    <property type="entry name" value="HD_GYP"/>
    <property type="match status" value="1"/>
</dbReference>
<reference evidence="4" key="1">
    <citation type="journal article" date="2019" name="Int. J. Syst. Evol. Microbiol.">
        <title>The Global Catalogue of Microorganisms (GCM) 10K type strain sequencing project: providing services to taxonomists for standard genome sequencing and annotation.</title>
        <authorList>
            <consortium name="The Broad Institute Genomics Platform"/>
            <consortium name="The Broad Institute Genome Sequencing Center for Infectious Disease"/>
            <person name="Wu L."/>
            <person name="Ma J."/>
        </authorList>
    </citation>
    <scope>NUCLEOTIDE SEQUENCE [LARGE SCALE GENOMIC DNA]</scope>
    <source>
        <strain evidence="4">KCTC 22558</strain>
    </source>
</reference>
<dbReference type="SUPFAM" id="SSF109604">
    <property type="entry name" value="HD-domain/PDEase-like"/>
    <property type="match status" value="1"/>
</dbReference>
<dbReference type="InterPro" id="IPR037522">
    <property type="entry name" value="HD_GYP_dom"/>
</dbReference>
<feature type="transmembrane region" description="Helical" evidence="1">
    <location>
        <begin position="385"/>
        <end position="407"/>
    </location>
</feature>
<protein>
    <recommendedName>
        <fullName evidence="2">HD-GYP domain-containing protein</fullName>
    </recommendedName>
</protein>
<dbReference type="InterPro" id="IPR007890">
    <property type="entry name" value="CHASE2"/>
</dbReference>
<dbReference type="SMART" id="SM00471">
    <property type="entry name" value="HDc"/>
    <property type="match status" value="1"/>
</dbReference>
<keyword evidence="1" id="KW-0472">Membrane</keyword>
<dbReference type="SMART" id="SM01080">
    <property type="entry name" value="CHASE2"/>
    <property type="match status" value="1"/>
</dbReference>
<keyword evidence="1" id="KW-0812">Transmembrane</keyword>
<dbReference type="PANTHER" id="PTHR45228:SF5">
    <property type="entry name" value="CYCLIC DI-GMP PHOSPHODIESTERASE VC_1348-RELATED"/>
    <property type="match status" value="1"/>
</dbReference>
<dbReference type="Pfam" id="PF05226">
    <property type="entry name" value="CHASE2"/>
    <property type="match status" value="1"/>
</dbReference>
<dbReference type="InterPro" id="IPR052020">
    <property type="entry name" value="Cyclic_di-GMP/3'3'-cGAMP_PDE"/>
</dbReference>
<gene>
    <name evidence="3" type="ORF">GCM10008101_13000</name>
</gene>
<evidence type="ECO:0000256" key="1">
    <source>
        <dbReference type="SAM" id="Phobius"/>
    </source>
</evidence>
<dbReference type="InterPro" id="IPR003607">
    <property type="entry name" value="HD/PDEase_dom"/>
</dbReference>
<dbReference type="EMBL" id="BMXY01000001">
    <property type="protein sequence ID" value="GGZ60502.1"/>
    <property type="molecule type" value="Genomic_DNA"/>
</dbReference>
<proteinExistence type="predicted"/>
<evidence type="ECO:0000313" key="3">
    <source>
        <dbReference type="EMBL" id="GGZ60502.1"/>
    </source>
</evidence>
<sequence length="695" mass="75316">MIPPLVSAARPSRYQGLLFLLAGVALALLVGLGGMLRVAPIERIDNAILDALVRATAHDRPSQDTVVVDIDDVSLSAVGQWPWPRYRLAALIERIAAERPSAIALDVLLPEADRASLVDVQKTYKRDFGIDVAFSGVPDGLLDNDGYLGAQMAQAGVVGARYFYFDHATREASPVRPGVGFEGALHSLAPDRAHGVLENVDTIASQTRFNGFVNMQVDGDGRLRRLPLLIEYRGVMHPSLALAATMRALDVSSAQVKAGRDGASLVVGTHEIPVDRAGRALLRFDGDPSRYPSVSAVDVLAGRHSPQDLRGRVVFVGSSAVGLNDLHATAVSRSFSGAKVQSVLAQNILDDRMLRAPDWGPTAALLLALLLAASQGSLFLAGRSLIVLGVATAGVLLALGATAYVAFARWGLVLPVAVPVLVACVVLATGFAIRFAMHQRHAQRWRRQLENARQVTIESMSAVAETRDPETGAHIKRTQHYVRAIARRLRDTGQYLEVLTDEYIHLLFLSAPLHDIGKVGVPDHILLKPGALTAEEWVIMRKHAEFGRQIILSTSRHIDGDNFLTVASEIAATHHEKWDGTGYPMGLEGQAIPLSGRIMAVADIYDALISRRCYKDPFPHERAMQMMRELRGVTFDPVVLDAFFAIEKEIRRIAGNFRDEDEEEASVSLSRMLQGHAGADASGDVVRAAVERAEG</sequence>
<dbReference type="Gene3D" id="1.10.3210.10">
    <property type="entry name" value="Hypothetical protein af1432"/>
    <property type="match status" value="1"/>
</dbReference>
<dbReference type="Proteomes" id="UP000643403">
    <property type="component" value="Unassembled WGS sequence"/>
</dbReference>
<feature type="transmembrane region" description="Helical" evidence="1">
    <location>
        <begin position="359"/>
        <end position="380"/>
    </location>
</feature>
<organism evidence="3 4">
    <name type="scientific">Cognatilysobacter xinjiangensis</name>
    <dbReference type="NCBI Taxonomy" id="546892"/>
    <lineage>
        <taxon>Bacteria</taxon>
        <taxon>Pseudomonadati</taxon>
        <taxon>Pseudomonadota</taxon>
        <taxon>Gammaproteobacteria</taxon>
        <taxon>Lysobacterales</taxon>
        <taxon>Lysobacteraceae</taxon>
        <taxon>Cognatilysobacter</taxon>
    </lineage>
</organism>
<evidence type="ECO:0000313" key="4">
    <source>
        <dbReference type="Proteomes" id="UP000643403"/>
    </source>
</evidence>
<comment type="caution">
    <text evidence="3">The sequence shown here is derived from an EMBL/GenBank/DDBJ whole genome shotgun (WGS) entry which is preliminary data.</text>
</comment>
<dbReference type="CDD" id="cd00077">
    <property type="entry name" value="HDc"/>
    <property type="match status" value="1"/>
</dbReference>
<feature type="transmembrane region" description="Helical" evidence="1">
    <location>
        <begin position="413"/>
        <end position="437"/>
    </location>
</feature>
<accession>A0ABQ3BX05</accession>
<dbReference type="Pfam" id="PF13487">
    <property type="entry name" value="HD_5"/>
    <property type="match status" value="1"/>
</dbReference>
<keyword evidence="1" id="KW-1133">Transmembrane helix</keyword>
<feature type="domain" description="HD-GYP" evidence="2">
    <location>
        <begin position="449"/>
        <end position="659"/>
    </location>
</feature>